<evidence type="ECO:0000256" key="8">
    <source>
        <dbReference type="RuleBase" id="RU003880"/>
    </source>
</evidence>
<dbReference type="Gene3D" id="3.50.50.60">
    <property type="entry name" value="FAD/NAD(P)-binding domain"/>
    <property type="match status" value="2"/>
</dbReference>
<dbReference type="PROSITE" id="PS00573">
    <property type="entry name" value="PYRIDINE_REDOX_2"/>
    <property type="match status" value="1"/>
</dbReference>
<evidence type="ECO:0000256" key="9">
    <source>
        <dbReference type="RuleBase" id="RU003881"/>
    </source>
</evidence>
<dbReference type="PRINTS" id="PR00368">
    <property type="entry name" value="FADPNR"/>
</dbReference>
<keyword evidence="3 8" id="KW-0285">Flavoprotein</keyword>
<comment type="caution">
    <text evidence="12">The sequence shown here is derived from an EMBL/GenBank/DDBJ whole genome shotgun (WGS) entry which is preliminary data.</text>
</comment>
<keyword evidence="7 8" id="KW-0676">Redox-active center</keyword>
<reference evidence="12 13" key="1">
    <citation type="journal article" date="2020" name="Microorganisms">
        <title>Osmotic Adaptation and Compatible Solute Biosynthesis of Phototrophic Bacteria as Revealed from Genome Analyses.</title>
        <authorList>
            <person name="Imhoff J.F."/>
            <person name="Rahn T."/>
            <person name="Kunzel S."/>
            <person name="Keller A."/>
            <person name="Neulinger S.C."/>
        </authorList>
    </citation>
    <scope>NUCLEOTIDE SEQUENCE [LARGE SCALE GENOMIC DNA]</scope>
    <source>
        <strain evidence="12 13">DSM 15382</strain>
    </source>
</reference>
<evidence type="ECO:0000256" key="2">
    <source>
        <dbReference type="ARBA" id="ARBA00018719"/>
    </source>
</evidence>
<proteinExistence type="inferred from homology"/>
<comment type="similarity">
    <text evidence="1 8">Belongs to the class-II pyridine nucleotide-disulfide oxidoreductase family.</text>
</comment>
<keyword evidence="6" id="KW-1015">Disulfide bond</keyword>
<dbReference type="InterPro" id="IPR005982">
    <property type="entry name" value="Thioredox_Rdtase"/>
</dbReference>
<gene>
    <name evidence="12" type="primary">trxB</name>
    <name evidence="12" type="ORF">CKO45_19730</name>
</gene>
<dbReference type="PANTHER" id="PTHR48105">
    <property type="entry name" value="THIOREDOXIN REDUCTASE 1-RELATED-RELATED"/>
    <property type="match status" value="1"/>
</dbReference>
<keyword evidence="4 8" id="KW-0274">FAD</keyword>
<dbReference type="EC" id="1.8.1.9" evidence="8"/>
<evidence type="ECO:0000313" key="13">
    <source>
        <dbReference type="Proteomes" id="UP000697995"/>
    </source>
</evidence>
<dbReference type="InterPro" id="IPR008255">
    <property type="entry name" value="Pyr_nucl-diS_OxRdtase_2_AS"/>
</dbReference>
<evidence type="ECO:0000256" key="6">
    <source>
        <dbReference type="ARBA" id="ARBA00023157"/>
    </source>
</evidence>
<name>A0ABS1D0Y5_9PROT</name>
<feature type="region of interest" description="Disordered" evidence="10">
    <location>
        <begin position="1"/>
        <end position="22"/>
    </location>
</feature>
<dbReference type="PRINTS" id="PR00469">
    <property type="entry name" value="PNDRDTASEII"/>
</dbReference>
<accession>A0ABS1D0Y5</accession>
<evidence type="ECO:0000256" key="7">
    <source>
        <dbReference type="ARBA" id="ARBA00023284"/>
    </source>
</evidence>
<organism evidence="12 13">
    <name type="scientific">Paracraurococcus ruber</name>
    <dbReference type="NCBI Taxonomy" id="77675"/>
    <lineage>
        <taxon>Bacteria</taxon>
        <taxon>Pseudomonadati</taxon>
        <taxon>Pseudomonadota</taxon>
        <taxon>Alphaproteobacteria</taxon>
        <taxon>Acetobacterales</taxon>
        <taxon>Roseomonadaceae</taxon>
        <taxon>Paracraurococcus</taxon>
    </lineage>
</organism>
<dbReference type="SUPFAM" id="SSF51905">
    <property type="entry name" value="FAD/NAD(P)-binding domain"/>
    <property type="match status" value="1"/>
</dbReference>
<evidence type="ECO:0000259" key="11">
    <source>
        <dbReference type="Pfam" id="PF07992"/>
    </source>
</evidence>
<evidence type="ECO:0000256" key="4">
    <source>
        <dbReference type="ARBA" id="ARBA00022827"/>
    </source>
</evidence>
<dbReference type="EMBL" id="NRSG01000180">
    <property type="protein sequence ID" value="MBK1660458.1"/>
    <property type="molecule type" value="Genomic_DNA"/>
</dbReference>
<evidence type="ECO:0000256" key="10">
    <source>
        <dbReference type="SAM" id="MobiDB-lite"/>
    </source>
</evidence>
<evidence type="ECO:0000313" key="12">
    <source>
        <dbReference type="EMBL" id="MBK1660458.1"/>
    </source>
</evidence>
<dbReference type="NCBIfam" id="TIGR01292">
    <property type="entry name" value="TRX_reduct"/>
    <property type="match status" value="1"/>
</dbReference>
<comment type="catalytic activity">
    <reaction evidence="8">
        <text>[thioredoxin]-dithiol + NADP(+) = [thioredoxin]-disulfide + NADPH + H(+)</text>
        <dbReference type="Rhea" id="RHEA:20345"/>
        <dbReference type="Rhea" id="RHEA-COMP:10698"/>
        <dbReference type="Rhea" id="RHEA-COMP:10700"/>
        <dbReference type="ChEBI" id="CHEBI:15378"/>
        <dbReference type="ChEBI" id="CHEBI:29950"/>
        <dbReference type="ChEBI" id="CHEBI:50058"/>
        <dbReference type="ChEBI" id="CHEBI:57783"/>
        <dbReference type="ChEBI" id="CHEBI:58349"/>
        <dbReference type="EC" id="1.8.1.9"/>
    </reaction>
</comment>
<protein>
    <recommendedName>
        <fullName evidence="2 8">Thioredoxin reductase</fullName>
        <ecNumber evidence="8">1.8.1.9</ecNumber>
    </recommendedName>
</protein>
<evidence type="ECO:0000256" key="1">
    <source>
        <dbReference type="ARBA" id="ARBA00009333"/>
    </source>
</evidence>
<keyword evidence="13" id="KW-1185">Reference proteome</keyword>
<keyword evidence="9" id="KW-0521">NADP</keyword>
<sequence>MRADRRRAFGPAGGTPCHQQNPGACPRFPVSLRLLQSPGNRALPDTHHTRLLILGAGPAGYTAAIYAARAGLKPLVVAGLQPGGQLTITTDVENYPGFAAPIQGPWLMDQFRAQAEHCGATILQDVVTEIDLAARPILARGDSGDTYRAESLVIATGAQARWLGVPGEKELGGFGVSACATCDGFFFRGKSVAVIGGGNTAMEEALYLSNLARDVTVIHRRDAFRGERIMQDRIRAKANITVLWDTVVEEMLATEGRFRALRGVRIRNVKTGAVAERPFDGVFVAIGHDPATALFRGQVGMDAEGYILTEPGSTRTTIPGVFAAGDVQDRIYRQAVTAAGTGCMAALEAEKWLAHMPESAPAVEAWT</sequence>
<keyword evidence="5 8" id="KW-0560">Oxidoreductase</keyword>
<feature type="domain" description="FAD/NAD(P)-binding" evidence="11">
    <location>
        <begin position="50"/>
        <end position="342"/>
    </location>
</feature>
<dbReference type="Proteomes" id="UP000697995">
    <property type="component" value="Unassembled WGS sequence"/>
</dbReference>
<dbReference type="InterPro" id="IPR036188">
    <property type="entry name" value="FAD/NAD-bd_sf"/>
</dbReference>
<dbReference type="Pfam" id="PF07992">
    <property type="entry name" value="Pyr_redox_2"/>
    <property type="match status" value="1"/>
</dbReference>
<evidence type="ECO:0000256" key="5">
    <source>
        <dbReference type="ARBA" id="ARBA00023002"/>
    </source>
</evidence>
<comment type="cofactor">
    <cofactor evidence="9">
        <name>FAD</name>
        <dbReference type="ChEBI" id="CHEBI:57692"/>
    </cofactor>
    <text evidence="9">Binds 1 FAD per subunit.</text>
</comment>
<dbReference type="InterPro" id="IPR023753">
    <property type="entry name" value="FAD/NAD-binding_dom"/>
</dbReference>
<dbReference type="InterPro" id="IPR050097">
    <property type="entry name" value="Ferredoxin-NADP_redctase_2"/>
</dbReference>
<evidence type="ECO:0000256" key="3">
    <source>
        <dbReference type="ARBA" id="ARBA00022630"/>
    </source>
</evidence>
<comment type="subunit">
    <text evidence="8">Homodimer.</text>
</comment>